<dbReference type="PANTHER" id="PTHR31871">
    <property type="entry name" value="OS02G0137100 PROTEIN"/>
    <property type="match status" value="1"/>
</dbReference>
<gene>
    <name evidence="1" type="ORF">H6P81_009834</name>
</gene>
<comment type="caution">
    <text evidence="1">The sequence shown here is derived from an EMBL/GenBank/DDBJ whole genome shotgun (WGS) entry which is preliminary data.</text>
</comment>
<evidence type="ECO:0000313" key="1">
    <source>
        <dbReference type="EMBL" id="KAG9449869.1"/>
    </source>
</evidence>
<proteinExistence type="predicted"/>
<name>A0AAV7EMK8_ARIFI</name>
<sequence length="153" mass="17508">MRKTVTGGKKKMKWSCMPELKKLMAEGGGPSLSLKWFEGGADRSAADPSVMCFVVLSNSSSSSSDGRKRKRSDPHHHHHLGFPCLHCHPHAYIRLVQHLIERCLLLGMNRDDCVVALEQHARIHPLITLTVWRELLRENRSFFKAYFQIHRSP</sequence>
<dbReference type="Pfam" id="PF09713">
    <property type="entry name" value="A_thal_3526"/>
    <property type="match status" value="1"/>
</dbReference>
<reference evidence="1 2" key="1">
    <citation type="submission" date="2021-07" db="EMBL/GenBank/DDBJ databases">
        <title>The Aristolochia fimbriata genome: insights into angiosperm evolution, floral development and chemical biosynthesis.</title>
        <authorList>
            <person name="Jiao Y."/>
        </authorList>
    </citation>
    <scope>NUCLEOTIDE SEQUENCE [LARGE SCALE GENOMIC DNA]</scope>
    <source>
        <strain evidence="1">IBCAS-2021</strain>
        <tissue evidence="1">Leaf</tissue>
    </source>
</reference>
<organism evidence="1 2">
    <name type="scientific">Aristolochia fimbriata</name>
    <name type="common">White veined hardy Dutchman's pipe vine</name>
    <dbReference type="NCBI Taxonomy" id="158543"/>
    <lineage>
        <taxon>Eukaryota</taxon>
        <taxon>Viridiplantae</taxon>
        <taxon>Streptophyta</taxon>
        <taxon>Embryophyta</taxon>
        <taxon>Tracheophyta</taxon>
        <taxon>Spermatophyta</taxon>
        <taxon>Magnoliopsida</taxon>
        <taxon>Magnoliidae</taxon>
        <taxon>Piperales</taxon>
        <taxon>Aristolochiaceae</taxon>
        <taxon>Aristolochia</taxon>
    </lineage>
</organism>
<dbReference type="NCBIfam" id="TIGR01589">
    <property type="entry name" value="A_thal_3526"/>
    <property type="match status" value="1"/>
</dbReference>
<dbReference type="PANTHER" id="PTHR31871:SF5">
    <property type="entry name" value="TRANSMEMBRANE PROTEIN"/>
    <property type="match status" value="1"/>
</dbReference>
<keyword evidence="2" id="KW-1185">Reference proteome</keyword>
<dbReference type="InterPro" id="IPR006476">
    <property type="entry name" value="CHP01589_pln"/>
</dbReference>
<dbReference type="Proteomes" id="UP000825729">
    <property type="component" value="Unassembled WGS sequence"/>
</dbReference>
<dbReference type="EMBL" id="JAINDJ010000004">
    <property type="protein sequence ID" value="KAG9449869.1"/>
    <property type="molecule type" value="Genomic_DNA"/>
</dbReference>
<protein>
    <submittedName>
        <fullName evidence="1">Uncharacterized protein</fullName>
    </submittedName>
</protein>
<dbReference type="AlphaFoldDB" id="A0AAV7EMK8"/>
<accession>A0AAV7EMK8</accession>
<evidence type="ECO:0000313" key="2">
    <source>
        <dbReference type="Proteomes" id="UP000825729"/>
    </source>
</evidence>